<dbReference type="CDD" id="cd06173">
    <property type="entry name" value="MFS_MefA_like"/>
    <property type="match status" value="1"/>
</dbReference>
<dbReference type="PROSITE" id="PS50850">
    <property type="entry name" value="MFS"/>
    <property type="match status" value="1"/>
</dbReference>
<evidence type="ECO:0000256" key="1">
    <source>
        <dbReference type="ARBA" id="ARBA00004651"/>
    </source>
</evidence>
<keyword evidence="3 7" id="KW-0812">Transmembrane</keyword>
<dbReference type="Gene3D" id="1.20.1250.20">
    <property type="entry name" value="MFS general substrate transporter like domains"/>
    <property type="match status" value="1"/>
</dbReference>
<name>A0A1G9A4T5_9ACTN</name>
<proteinExistence type="predicted"/>
<dbReference type="STRING" id="633440.SAMN05421869_114257"/>
<feature type="transmembrane region" description="Helical" evidence="7">
    <location>
        <begin position="308"/>
        <end position="329"/>
    </location>
</feature>
<organism evidence="9 10">
    <name type="scientific">Nonomuraea jiangxiensis</name>
    <dbReference type="NCBI Taxonomy" id="633440"/>
    <lineage>
        <taxon>Bacteria</taxon>
        <taxon>Bacillati</taxon>
        <taxon>Actinomycetota</taxon>
        <taxon>Actinomycetes</taxon>
        <taxon>Streptosporangiales</taxon>
        <taxon>Streptosporangiaceae</taxon>
        <taxon>Nonomuraea</taxon>
    </lineage>
</organism>
<keyword evidence="10" id="KW-1185">Reference proteome</keyword>
<dbReference type="Proteomes" id="UP000199202">
    <property type="component" value="Unassembled WGS sequence"/>
</dbReference>
<evidence type="ECO:0000256" key="4">
    <source>
        <dbReference type="ARBA" id="ARBA00022989"/>
    </source>
</evidence>
<feature type="transmembrane region" description="Helical" evidence="7">
    <location>
        <begin position="255"/>
        <end position="277"/>
    </location>
</feature>
<dbReference type="InterPro" id="IPR036259">
    <property type="entry name" value="MFS_trans_sf"/>
</dbReference>
<feature type="transmembrane region" description="Helical" evidence="7">
    <location>
        <begin position="48"/>
        <end position="70"/>
    </location>
</feature>
<feature type="transmembrane region" description="Helical" evidence="7">
    <location>
        <begin position="21"/>
        <end position="42"/>
    </location>
</feature>
<keyword evidence="5 7" id="KW-0472">Membrane</keyword>
<dbReference type="OrthoDB" id="3539228at2"/>
<feature type="transmembrane region" description="Helical" evidence="7">
    <location>
        <begin position="222"/>
        <end position="243"/>
    </location>
</feature>
<feature type="transmembrane region" description="Helical" evidence="7">
    <location>
        <begin position="341"/>
        <end position="364"/>
    </location>
</feature>
<keyword evidence="2" id="KW-1003">Cell membrane</keyword>
<evidence type="ECO:0000256" key="2">
    <source>
        <dbReference type="ARBA" id="ARBA00022475"/>
    </source>
</evidence>
<keyword evidence="4 7" id="KW-1133">Transmembrane helix</keyword>
<feature type="transmembrane region" description="Helical" evidence="7">
    <location>
        <begin position="171"/>
        <end position="190"/>
    </location>
</feature>
<evidence type="ECO:0000259" key="8">
    <source>
        <dbReference type="PROSITE" id="PS50850"/>
    </source>
</evidence>
<feature type="region of interest" description="Disordered" evidence="6">
    <location>
        <begin position="404"/>
        <end position="435"/>
    </location>
</feature>
<dbReference type="GO" id="GO:0022857">
    <property type="term" value="F:transmembrane transporter activity"/>
    <property type="evidence" value="ECO:0007669"/>
    <property type="project" value="InterPro"/>
</dbReference>
<dbReference type="Pfam" id="PF07690">
    <property type="entry name" value="MFS_1"/>
    <property type="match status" value="1"/>
</dbReference>
<gene>
    <name evidence="9" type="ORF">SAMN05421869_114257</name>
</gene>
<accession>A0A1G9A4T5</accession>
<sequence length="435" mass="44589">MRSVLSPLGVRDFRRYYLGHTVSAFGDSMTPLALAFAVLHLTGSPVDLGIVVLSTRLPVILLTLLGGAIGDRFSRRAVMLLADLVRFAAHGVTATLLLTGTAQIWLLVVLQLVAGAGSAFFNPAAVGLITTLAGRERLQAANSLISISRSTASMLALGAAGALVALVGPGWAILIDALTFLVSAIFLHGLPRALATERVRSTGGLLASIRGGLGEVARRPWLSVWILHVALLNAVVISPILVLGPYVADRHLGGAPAWSAIGIAYAVGGLAGGLLSARWRPARPMVAAVLMCLLSAPLPALLALPAAVWQLALAGVGAGLQLVVYNVLQTTAIQQHLPERFVARATSVTMLGALVAAPLGMALAGPAANAFGAGPVLVVVAVTAGFITLATLLVPAVWRVGSTPAGHQPADPASPHTTGTANEVPPRPLGDRPAR</sequence>
<feature type="transmembrane region" description="Helical" evidence="7">
    <location>
        <begin position="284"/>
        <end position="302"/>
    </location>
</feature>
<dbReference type="PANTHER" id="PTHR23513:SF11">
    <property type="entry name" value="STAPHYLOFERRIN A TRANSPORTER"/>
    <property type="match status" value="1"/>
</dbReference>
<evidence type="ECO:0000313" key="10">
    <source>
        <dbReference type="Proteomes" id="UP000199202"/>
    </source>
</evidence>
<evidence type="ECO:0000256" key="6">
    <source>
        <dbReference type="SAM" id="MobiDB-lite"/>
    </source>
</evidence>
<evidence type="ECO:0000256" key="5">
    <source>
        <dbReference type="ARBA" id="ARBA00023136"/>
    </source>
</evidence>
<feature type="transmembrane region" description="Helical" evidence="7">
    <location>
        <begin position="376"/>
        <end position="398"/>
    </location>
</feature>
<evidence type="ECO:0000313" key="9">
    <source>
        <dbReference type="EMBL" id="SDK21605.1"/>
    </source>
</evidence>
<dbReference type="InterPro" id="IPR011701">
    <property type="entry name" value="MFS"/>
</dbReference>
<evidence type="ECO:0000256" key="3">
    <source>
        <dbReference type="ARBA" id="ARBA00022692"/>
    </source>
</evidence>
<dbReference type="AlphaFoldDB" id="A0A1G9A4T5"/>
<feature type="domain" description="Major facilitator superfamily (MFS) profile" evidence="8">
    <location>
        <begin position="12"/>
        <end position="399"/>
    </location>
</feature>
<feature type="transmembrane region" description="Helical" evidence="7">
    <location>
        <begin position="144"/>
        <end position="165"/>
    </location>
</feature>
<comment type="subcellular location">
    <subcellularLocation>
        <location evidence="1">Cell membrane</location>
        <topology evidence="1">Multi-pass membrane protein</topology>
    </subcellularLocation>
</comment>
<feature type="transmembrane region" description="Helical" evidence="7">
    <location>
        <begin position="77"/>
        <end position="98"/>
    </location>
</feature>
<reference evidence="9 10" key="1">
    <citation type="submission" date="2016-10" db="EMBL/GenBank/DDBJ databases">
        <authorList>
            <person name="de Groot N.N."/>
        </authorList>
    </citation>
    <scope>NUCLEOTIDE SEQUENCE [LARGE SCALE GENOMIC DNA]</scope>
    <source>
        <strain evidence="9 10">CGMCC 4.6533</strain>
    </source>
</reference>
<dbReference type="GO" id="GO:0005886">
    <property type="term" value="C:plasma membrane"/>
    <property type="evidence" value="ECO:0007669"/>
    <property type="project" value="UniProtKB-SubCell"/>
</dbReference>
<feature type="transmembrane region" description="Helical" evidence="7">
    <location>
        <begin position="104"/>
        <end position="132"/>
    </location>
</feature>
<evidence type="ECO:0000256" key="7">
    <source>
        <dbReference type="SAM" id="Phobius"/>
    </source>
</evidence>
<dbReference type="InterPro" id="IPR020846">
    <property type="entry name" value="MFS_dom"/>
</dbReference>
<protein>
    <submittedName>
        <fullName evidence="9">Predicted arabinose efflux permease, MFS family</fullName>
    </submittedName>
</protein>
<dbReference type="SUPFAM" id="SSF103473">
    <property type="entry name" value="MFS general substrate transporter"/>
    <property type="match status" value="1"/>
</dbReference>
<dbReference type="RefSeq" id="WP_090938806.1">
    <property type="nucleotide sequence ID" value="NZ_FNDJ01000014.1"/>
</dbReference>
<dbReference type="PANTHER" id="PTHR23513">
    <property type="entry name" value="INTEGRAL MEMBRANE EFFLUX PROTEIN-RELATED"/>
    <property type="match status" value="1"/>
</dbReference>
<dbReference type="EMBL" id="FNDJ01000014">
    <property type="protein sequence ID" value="SDK21605.1"/>
    <property type="molecule type" value="Genomic_DNA"/>
</dbReference>